<reference evidence="3" key="1">
    <citation type="journal article" date="2022" name="Int. J. Mol. Sci.">
        <title>Draft Genome of Tanacetum Coccineum: Genomic Comparison of Closely Related Tanacetum-Family Plants.</title>
        <authorList>
            <person name="Yamashiro T."/>
            <person name="Shiraishi A."/>
            <person name="Nakayama K."/>
            <person name="Satake H."/>
        </authorList>
    </citation>
    <scope>NUCLEOTIDE SEQUENCE</scope>
</reference>
<name>A0ABQ4XEB6_9ASTR</name>
<evidence type="ECO:0000313" key="3">
    <source>
        <dbReference type="EMBL" id="GJS63626.1"/>
    </source>
</evidence>
<feature type="region of interest" description="Disordered" evidence="2">
    <location>
        <begin position="274"/>
        <end position="295"/>
    </location>
</feature>
<feature type="coiled-coil region" evidence="1">
    <location>
        <begin position="44"/>
        <end position="78"/>
    </location>
</feature>
<gene>
    <name evidence="3" type="ORF">Tco_0678190</name>
</gene>
<evidence type="ECO:0000256" key="1">
    <source>
        <dbReference type="SAM" id="Coils"/>
    </source>
</evidence>
<dbReference type="EMBL" id="BQNB010009444">
    <property type="protein sequence ID" value="GJS63626.1"/>
    <property type="molecule type" value="Genomic_DNA"/>
</dbReference>
<protein>
    <submittedName>
        <fullName evidence="3">Uncharacterized protein</fullName>
    </submittedName>
</protein>
<keyword evidence="1" id="KW-0175">Coiled coil</keyword>
<keyword evidence="4" id="KW-1185">Reference proteome</keyword>
<proteinExistence type="predicted"/>
<reference evidence="3" key="2">
    <citation type="submission" date="2022-01" db="EMBL/GenBank/DDBJ databases">
        <authorList>
            <person name="Yamashiro T."/>
            <person name="Shiraishi A."/>
            <person name="Satake H."/>
            <person name="Nakayama K."/>
        </authorList>
    </citation>
    <scope>NUCLEOTIDE SEQUENCE</scope>
</reference>
<dbReference type="Proteomes" id="UP001151760">
    <property type="component" value="Unassembled WGS sequence"/>
</dbReference>
<accession>A0ABQ4XEB6</accession>
<evidence type="ECO:0000313" key="4">
    <source>
        <dbReference type="Proteomes" id="UP001151760"/>
    </source>
</evidence>
<comment type="caution">
    <text evidence="3">The sequence shown here is derived from an EMBL/GenBank/DDBJ whole genome shotgun (WGS) entry which is preliminary data.</text>
</comment>
<evidence type="ECO:0000256" key="2">
    <source>
        <dbReference type="SAM" id="MobiDB-lite"/>
    </source>
</evidence>
<organism evidence="3 4">
    <name type="scientific">Tanacetum coccineum</name>
    <dbReference type="NCBI Taxonomy" id="301880"/>
    <lineage>
        <taxon>Eukaryota</taxon>
        <taxon>Viridiplantae</taxon>
        <taxon>Streptophyta</taxon>
        <taxon>Embryophyta</taxon>
        <taxon>Tracheophyta</taxon>
        <taxon>Spermatophyta</taxon>
        <taxon>Magnoliopsida</taxon>
        <taxon>eudicotyledons</taxon>
        <taxon>Gunneridae</taxon>
        <taxon>Pentapetalae</taxon>
        <taxon>asterids</taxon>
        <taxon>campanulids</taxon>
        <taxon>Asterales</taxon>
        <taxon>Asteraceae</taxon>
        <taxon>Asteroideae</taxon>
        <taxon>Anthemideae</taxon>
        <taxon>Anthemidinae</taxon>
        <taxon>Tanacetum</taxon>
    </lineage>
</organism>
<sequence length="366" mass="41166">MPDDKTPPAANGAAATDANVNINITAPEEDHPDSAVVPNPMSKIQVLEQDLVNAKLKIKHLEDEISSHESDKRALTSIASKTSELETQFSSLQHDLISSASEFEEKMREFQTGKARKIEVLLDKLKECEDGISELKAIKRQIADNLTEQEAIDRHIADMLSDLEPRERKIGDMLSEVKARERGMADQLSELKAINREIADHLSEVKAMKREIADKSSVQEAILRETAVKISELEAGLEAIEREKSDKISELEARLEATERDKSDKISELEARLEATDREKSDKISELEATEREKSDKIKLESGGINKDHEIEELDFKNMKVNEMEEKLNQLQKEIVSKENVVDSGACLLSSRQVLRRGNELLVCFN</sequence>